<dbReference type="GO" id="GO:0000160">
    <property type="term" value="P:phosphorelay signal transduction system"/>
    <property type="evidence" value="ECO:0007669"/>
    <property type="project" value="InterPro"/>
</dbReference>
<dbReference type="InterPro" id="IPR001789">
    <property type="entry name" value="Sig_transdc_resp-reg_receiver"/>
</dbReference>
<dbReference type="GO" id="GO:0006355">
    <property type="term" value="P:regulation of DNA-templated transcription"/>
    <property type="evidence" value="ECO:0007669"/>
    <property type="project" value="InterPro"/>
</dbReference>
<evidence type="ECO:0000256" key="2">
    <source>
        <dbReference type="ARBA" id="ARBA00023125"/>
    </source>
</evidence>
<keyword evidence="7" id="KW-1185">Reference proteome</keyword>
<dbReference type="Pfam" id="PF00072">
    <property type="entry name" value="Response_reg"/>
    <property type="match status" value="1"/>
</dbReference>
<evidence type="ECO:0000313" key="6">
    <source>
        <dbReference type="EMBL" id="KIC94588.1"/>
    </source>
</evidence>
<dbReference type="Gene3D" id="3.40.50.2300">
    <property type="match status" value="1"/>
</dbReference>
<gene>
    <name evidence="6" type="ORF">OI18_10810</name>
</gene>
<comment type="caution">
    <text evidence="6">The sequence shown here is derived from an EMBL/GenBank/DDBJ whole genome shotgun (WGS) entry which is preliminary data.</text>
</comment>
<organism evidence="6 7">
    <name type="scientific">Flavihumibacter solisilvae</name>
    <dbReference type="NCBI Taxonomy" id="1349421"/>
    <lineage>
        <taxon>Bacteria</taxon>
        <taxon>Pseudomonadati</taxon>
        <taxon>Bacteroidota</taxon>
        <taxon>Chitinophagia</taxon>
        <taxon>Chitinophagales</taxon>
        <taxon>Chitinophagaceae</taxon>
        <taxon>Flavihumibacter</taxon>
    </lineage>
</organism>
<sequence length="211" mass="23640">MRNFLLIDDHEIVRAGIASVLSELFKPSNIYEASDEATAIQRLKERPYDLIIMDVYIPGTDSFGLMEYIRAQYPEFRVLIFSMSAENIYASRFLKAGAKGFVSKNSGLAELKKAIDLVLNNRRYISSDLAEHLASGLNDKNSTSPFEKLSGKEFEITMMLISGKTTTEISRQLGISTSTTGTHKARIFTKLGVKNLLELVEMGNAFNLRKQ</sequence>
<name>A0A0C1LH03_9BACT</name>
<dbReference type="RefSeq" id="WP_039139801.1">
    <property type="nucleotide sequence ID" value="NZ_JSVC01000011.1"/>
</dbReference>
<dbReference type="CDD" id="cd17535">
    <property type="entry name" value="REC_NarL-like"/>
    <property type="match status" value="1"/>
</dbReference>
<evidence type="ECO:0008006" key="8">
    <source>
        <dbReference type="Google" id="ProtNLM"/>
    </source>
</evidence>
<dbReference type="CDD" id="cd06170">
    <property type="entry name" value="LuxR_C_like"/>
    <property type="match status" value="1"/>
</dbReference>
<dbReference type="PANTHER" id="PTHR43214">
    <property type="entry name" value="TWO-COMPONENT RESPONSE REGULATOR"/>
    <property type="match status" value="1"/>
</dbReference>
<dbReference type="InterPro" id="IPR039420">
    <property type="entry name" value="WalR-like"/>
</dbReference>
<dbReference type="STRING" id="1349421.OI18_10810"/>
<dbReference type="SMART" id="SM00448">
    <property type="entry name" value="REC"/>
    <property type="match status" value="1"/>
</dbReference>
<dbReference type="SMART" id="SM00421">
    <property type="entry name" value="HTH_LUXR"/>
    <property type="match status" value="1"/>
</dbReference>
<dbReference type="Proteomes" id="UP000031408">
    <property type="component" value="Unassembled WGS sequence"/>
</dbReference>
<feature type="domain" description="Response regulatory" evidence="5">
    <location>
        <begin position="3"/>
        <end position="119"/>
    </location>
</feature>
<dbReference type="GO" id="GO:0003677">
    <property type="term" value="F:DNA binding"/>
    <property type="evidence" value="ECO:0007669"/>
    <property type="project" value="UniProtKB-KW"/>
</dbReference>
<dbReference type="PROSITE" id="PS50110">
    <property type="entry name" value="RESPONSE_REGULATORY"/>
    <property type="match status" value="1"/>
</dbReference>
<keyword evidence="1 3" id="KW-0597">Phosphoprotein</keyword>
<evidence type="ECO:0000259" key="4">
    <source>
        <dbReference type="PROSITE" id="PS50043"/>
    </source>
</evidence>
<dbReference type="PRINTS" id="PR00038">
    <property type="entry name" value="HTHLUXR"/>
</dbReference>
<dbReference type="PROSITE" id="PS50043">
    <property type="entry name" value="HTH_LUXR_2"/>
    <property type="match status" value="1"/>
</dbReference>
<dbReference type="Pfam" id="PF00196">
    <property type="entry name" value="GerE"/>
    <property type="match status" value="1"/>
</dbReference>
<proteinExistence type="predicted"/>
<feature type="modified residue" description="4-aspartylphosphate" evidence="3">
    <location>
        <position position="54"/>
    </location>
</feature>
<dbReference type="InterPro" id="IPR058245">
    <property type="entry name" value="NreC/VraR/RcsB-like_REC"/>
</dbReference>
<keyword evidence="2" id="KW-0238">DNA-binding</keyword>
<evidence type="ECO:0000259" key="5">
    <source>
        <dbReference type="PROSITE" id="PS50110"/>
    </source>
</evidence>
<evidence type="ECO:0000256" key="1">
    <source>
        <dbReference type="ARBA" id="ARBA00022553"/>
    </source>
</evidence>
<dbReference type="PANTHER" id="PTHR43214:SF43">
    <property type="entry name" value="TWO-COMPONENT RESPONSE REGULATOR"/>
    <property type="match status" value="1"/>
</dbReference>
<dbReference type="SUPFAM" id="SSF52172">
    <property type="entry name" value="CheY-like"/>
    <property type="match status" value="1"/>
</dbReference>
<evidence type="ECO:0000313" key="7">
    <source>
        <dbReference type="Proteomes" id="UP000031408"/>
    </source>
</evidence>
<accession>A0A0C1LH03</accession>
<dbReference type="SUPFAM" id="SSF46894">
    <property type="entry name" value="C-terminal effector domain of the bipartite response regulators"/>
    <property type="match status" value="1"/>
</dbReference>
<dbReference type="InterPro" id="IPR016032">
    <property type="entry name" value="Sig_transdc_resp-reg_C-effctor"/>
</dbReference>
<dbReference type="OrthoDB" id="1013073at2"/>
<dbReference type="EMBL" id="JSVC01000011">
    <property type="protein sequence ID" value="KIC94588.1"/>
    <property type="molecule type" value="Genomic_DNA"/>
</dbReference>
<dbReference type="InterPro" id="IPR011006">
    <property type="entry name" value="CheY-like_superfamily"/>
</dbReference>
<evidence type="ECO:0000256" key="3">
    <source>
        <dbReference type="PROSITE-ProRule" id="PRU00169"/>
    </source>
</evidence>
<dbReference type="AlphaFoldDB" id="A0A0C1LH03"/>
<feature type="domain" description="HTH luxR-type" evidence="4">
    <location>
        <begin position="142"/>
        <end position="207"/>
    </location>
</feature>
<protein>
    <recommendedName>
        <fullName evidence="8">LuxR family transcriptional regulator</fullName>
    </recommendedName>
</protein>
<dbReference type="InterPro" id="IPR000792">
    <property type="entry name" value="Tscrpt_reg_LuxR_C"/>
</dbReference>
<reference evidence="6 7" key="1">
    <citation type="submission" date="2014-11" db="EMBL/GenBank/DDBJ databases">
        <title>Genome sequence of Flavihumibacter solisilvae 3-3.</title>
        <authorList>
            <person name="Zhou G."/>
            <person name="Li M."/>
            <person name="Wang G."/>
        </authorList>
    </citation>
    <scope>NUCLEOTIDE SEQUENCE [LARGE SCALE GENOMIC DNA]</scope>
    <source>
        <strain evidence="6 7">3-3</strain>
    </source>
</reference>